<dbReference type="InterPro" id="IPR046342">
    <property type="entry name" value="CBS_dom_sf"/>
</dbReference>
<dbReference type="InterPro" id="IPR051257">
    <property type="entry name" value="Diverse_CBS-Domain"/>
</dbReference>
<keyword evidence="1 2" id="KW-0129">CBS domain</keyword>
<reference evidence="4" key="1">
    <citation type="submission" date="2020-07" db="EMBL/GenBank/DDBJ databases">
        <title>Nitrate ammonifying Pseudomonas campi sp. nov. isolated from German agricultural grassland.</title>
        <authorList>
            <person name="Timsy T."/>
            <person name="Ulrich A."/>
            <person name="Spanner T."/>
            <person name="Foesel B."/>
            <person name="Kolb S."/>
            <person name="Horn M.A."/>
            <person name="Behrendt U."/>
        </authorList>
    </citation>
    <scope>NUCLEOTIDE SEQUENCE</scope>
    <source>
        <strain evidence="4">S1-A32-2</strain>
    </source>
</reference>
<dbReference type="PANTHER" id="PTHR43080:SF26">
    <property type="entry name" value="REGULATORY PROTEIN"/>
    <property type="match status" value="1"/>
</dbReference>
<dbReference type="Proteomes" id="UP000501379">
    <property type="component" value="Chromosome"/>
</dbReference>
<evidence type="ECO:0000256" key="2">
    <source>
        <dbReference type="PROSITE-ProRule" id="PRU00703"/>
    </source>
</evidence>
<feature type="domain" description="CBS" evidence="3">
    <location>
        <begin position="10"/>
        <end position="70"/>
    </location>
</feature>
<evidence type="ECO:0000313" key="5">
    <source>
        <dbReference type="Proteomes" id="UP000501379"/>
    </source>
</evidence>
<dbReference type="AlphaFoldDB" id="A0A6M8FQ85"/>
<dbReference type="Pfam" id="PF00571">
    <property type="entry name" value="CBS"/>
    <property type="match status" value="2"/>
</dbReference>
<dbReference type="Gene3D" id="3.10.580.10">
    <property type="entry name" value="CBS-domain"/>
    <property type="match status" value="1"/>
</dbReference>
<evidence type="ECO:0000256" key="1">
    <source>
        <dbReference type="ARBA" id="ARBA00023122"/>
    </source>
</evidence>
<name>A0A6M8FQ85_9GAMM</name>
<dbReference type="SMART" id="SM00116">
    <property type="entry name" value="CBS"/>
    <property type="match status" value="2"/>
</dbReference>
<protein>
    <submittedName>
        <fullName evidence="4">CBS domain-containing protein</fullName>
    </submittedName>
</protein>
<proteinExistence type="predicted"/>
<dbReference type="SUPFAM" id="SSF54631">
    <property type="entry name" value="CBS-domain pair"/>
    <property type="match status" value="1"/>
</dbReference>
<feature type="domain" description="CBS" evidence="3">
    <location>
        <begin position="77"/>
        <end position="133"/>
    </location>
</feature>
<evidence type="ECO:0000313" key="4">
    <source>
        <dbReference type="EMBL" id="QKE62256.1"/>
    </source>
</evidence>
<dbReference type="PROSITE" id="PS51371">
    <property type="entry name" value="CBS"/>
    <property type="match status" value="2"/>
</dbReference>
<accession>A0A6M8FQ85</accession>
<gene>
    <name evidence="4" type="ORF">HNE05_02365</name>
</gene>
<dbReference type="PANTHER" id="PTHR43080">
    <property type="entry name" value="CBS DOMAIN-CONTAINING PROTEIN CBSX3, MITOCHONDRIAL"/>
    <property type="match status" value="1"/>
</dbReference>
<dbReference type="EMBL" id="CP053697">
    <property type="protein sequence ID" value="QKE62256.1"/>
    <property type="molecule type" value="Genomic_DNA"/>
</dbReference>
<sequence length="138" mass="15164">MITASIADCMSKEFARIHPDMPVVQAAGKLLEHAMLGGPVTDAEGQLLGWISEQECLQVSIQVAYYNQRVATVRDIMRTEVLTVGLAMEPLLLAQQMLGDKPKSYPVVDGAGKVLGVITRRHLLQMLDRVLPQLSRPN</sequence>
<organism evidence="4 5">
    <name type="scientific">Aquipseudomonas campi</name>
    <dbReference type="NCBI Taxonomy" id="2731681"/>
    <lineage>
        <taxon>Bacteria</taxon>
        <taxon>Pseudomonadati</taxon>
        <taxon>Pseudomonadota</taxon>
        <taxon>Gammaproteobacteria</taxon>
        <taxon>Pseudomonadales</taxon>
        <taxon>Pseudomonadaceae</taxon>
        <taxon>Aquipseudomonas</taxon>
    </lineage>
</organism>
<dbReference type="InterPro" id="IPR000644">
    <property type="entry name" value="CBS_dom"/>
</dbReference>
<evidence type="ECO:0000259" key="3">
    <source>
        <dbReference type="PROSITE" id="PS51371"/>
    </source>
</evidence>
<dbReference type="RefSeq" id="WP_173203864.1">
    <property type="nucleotide sequence ID" value="NZ_CP053697.2"/>
</dbReference>
<keyword evidence="5" id="KW-1185">Reference proteome</keyword>
<dbReference type="KEGG" id="pcam:HNE05_02365"/>